<evidence type="ECO:0000313" key="12">
    <source>
        <dbReference type="EMBL" id="GCB82490.1"/>
    </source>
</evidence>
<dbReference type="GO" id="GO:0042462">
    <property type="term" value="P:eye photoreceptor cell development"/>
    <property type="evidence" value="ECO:0007669"/>
    <property type="project" value="TreeGrafter"/>
</dbReference>
<evidence type="ECO:0000256" key="4">
    <source>
        <dbReference type="ARBA" id="ARBA00022490"/>
    </source>
</evidence>
<sequence length="146" mass="15086">MSHHQVTLHFGTTNVAQTRLGEASTPPATITVASSASGFQSAQKLPPAKCVTSTQQNAGKTIVARITGRPDPSLKGVKCGSCQGVAPPMTTICVERHHPITQQTIGQGTAAKYPRSNQPPSGGKVTSQNAKSPTVSCGIQSIKVVD</sequence>
<keyword evidence="4" id="KW-0963">Cytoplasm</keyword>
<evidence type="ECO:0000313" key="13">
    <source>
        <dbReference type="Proteomes" id="UP000288216"/>
    </source>
</evidence>
<dbReference type="Proteomes" id="UP000288216">
    <property type="component" value="Unassembled WGS sequence"/>
</dbReference>
<feature type="compositionally biased region" description="Polar residues" evidence="11">
    <location>
        <begin position="115"/>
        <end position="134"/>
    </location>
</feature>
<evidence type="ECO:0000256" key="10">
    <source>
        <dbReference type="ARBA" id="ARBA00049959"/>
    </source>
</evidence>
<evidence type="ECO:0000256" key="1">
    <source>
        <dbReference type="ARBA" id="ARBA00004114"/>
    </source>
</evidence>
<dbReference type="OrthoDB" id="10064898at2759"/>
<comment type="caution">
    <text evidence="12">The sequence shown here is derived from an EMBL/GenBank/DDBJ whole genome shotgun (WGS) entry which is preliminary data.</text>
</comment>
<reference evidence="12 13" key="1">
    <citation type="journal article" date="2018" name="Nat. Ecol. Evol.">
        <title>Shark genomes provide insights into elasmobranch evolution and the origin of vertebrates.</title>
        <authorList>
            <person name="Hara Y"/>
            <person name="Yamaguchi K"/>
            <person name="Onimaru K"/>
            <person name="Kadota M"/>
            <person name="Koyanagi M"/>
            <person name="Keeley SD"/>
            <person name="Tatsumi K"/>
            <person name="Tanaka K"/>
            <person name="Motone F"/>
            <person name="Kageyama Y"/>
            <person name="Nozu R"/>
            <person name="Adachi N"/>
            <person name="Nishimura O"/>
            <person name="Nakagawa R"/>
            <person name="Tanegashima C"/>
            <person name="Kiyatake I"/>
            <person name="Matsumoto R"/>
            <person name="Murakumo K"/>
            <person name="Nishida K"/>
            <person name="Terakita A"/>
            <person name="Kuratani S"/>
            <person name="Sato K"/>
            <person name="Hyodo S Kuraku.S."/>
        </authorList>
    </citation>
    <scope>NUCLEOTIDE SEQUENCE [LARGE SCALE GENOMIC DNA]</scope>
</reference>
<name>A0A401QAU7_SCYTO</name>
<dbReference type="STRING" id="75743.A0A401QAU7"/>
<protein>
    <recommendedName>
        <fullName evidence="3">Centrosomal protein POC5</fullName>
    </recommendedName>
    <alternativeName>
        <fullName evidence="9">Protein of centriole 5</fullName>
    </alternativeName>
</protein>
<dbReference type="EMBL" id="BFAA01020822">
    <property type="protein sequence ID" value="GCB82490.1"/>
    <property type="molecule type" value="Genomic_DNA"/>
</dbReference>
<evidence type="ECO:0000256" key="6">
    <source>
        <dbReference type="ARBA" id="ARBA00023054"/>
    </source>
</evidence>
<organism evidence="12 13">
    <name type="scientific">Scyliorhinus torazame</name>
    <name type="common">Cloudy catshark</name>
    <name type="synonym">Catulus torazame</name>
    <dbReference type="NCBI Taxonomy" id="75743"/>
    <lineage>
        <taxon>Eukaryota</taxon>
        <taxon>Metazoa</taxon>
        <taxon>Chordata</taxon>
        <taxon>Craniata</taxon>
        <taxon>Vertebrata</taxon>
        <taxon>Chondrichthyes</taxon>
        <taxon>Elasmobranchii</taxon>
        <taxon>Galeomorphii</taxon>
        <taxon>Galeoidea</taxon>
        <taxon>Carcharhiniformes</taxon>
        <taxon>Scyliorhinidae</taxon>
        <taxon>Scyliorhinus</taxon>
    </lineage>
</organism>
<keyword evidence="5" id="KW-0677">Repeat</keyword>
<comment type="function">
    <text evidence="10">Essential for the assembly of the distal half of centrioles, required for centriole elongation. Acts as a negative regulator of centriole elongation.</text>
</comment>
<feature type="region of interest" description="Disordered" evidence="11">
    <location>
        <begin position="103"/>
        <end position="134"/>
    </location>
</feature>
<evidence type="ECO:0000256" key="7">
    <source>
        <dbReference type="ARBA" id="ARBA00023212"/>
    </source>
</evidence>
<accession>A0A401QAU7</accession>
<dbReference type="PANTHER" id="PTHR28618:SF1">
    <property type="entry name" value="CENTROSOMAL PROTEIN POC5"/>
    <property type="match status" value="1"/>
</dbReference>
<evidence type="ECO:0000256" key="3">
    <source>
        <dbReference type="ARBA" id="ARBA00014910"/>
    </source>
</evidence>
<dbReference type="PANTHER" id="PTHR28618">
    <property type="entry name" value="CENTROSOMAL PROTEIN POC5"/>
    <property type="match status" value="1"/>
</dbReference>
<evidence type="ECO:0000256" key="5">
    <source>
        <dbReference type="ARBA" id="ARBA00022737"/>
    </source>
</evidence>
<evidence type="ECO:0000256" key="2">
    <source>
        <dbReference type="ARBA" id="ARBA00010411"/>
    </source>
</evidence>
<dbReference type="InterPro" id="IPR033351">
    <property type="entry name" value="POC5"/>
</dbReference>
<dbReference type="GO" id="GO:0032391">
    <property type="term" value="C:photoreceptor connecting cilium"/>
    <property type="evidence" value="ECO:0007669"/>
    <property type="project" value="TreeGrafter"/>
</dbReference>
<dbReference type="AlphaFoldDB" id="A0A401QAU7"/>
<comment type="similarity">
    <text evidence="2">Belongs to the POC5 family.</text>
</comment>
<keyword evidence="6" id="KW-0175">Coiled coil</keyword>
<dbReference type="GO" id="GO:0005814">
    <property type="term" value="C:centriole"/>
    <property type="evidence" value="ECO:0007669"/>
    <property type="project" value="UniProtKB-SubCell"/>
</dbReference>
<evidence type="ECO:0000256" key="11">
    <source>
        <dbReference type="SAM" id="MobiDB-lite"/>
    </source>
</evidence>
<keyword evidence="13" id="KW-1185">Reference proteome</keyword>
<keyword evidence="7" id="KW-0206">Cytoskeleton</keyword>
<gene>
    <name evidence="12" type="ORF">scyTo_0022006</name>
</gene>
<proteinExistence type="inferred from homology"/>
<evidence type="ECO:0000256" key="9">
    <source>
        <dbReference type="ARBA" id="ARBA00031694"/>
    </source>
</evidence>
<comment type="subcellular location">
    <subcellularLocation>
        <location evidence="1">Cytoplasm</location>
        <location evidence="1">Cytoskeleton</location>
        <location evidence="1">Microtubule organizing center</location>
        <location evidence="1">Centrosome</location>
        <location evidence="1">Centriole</location>
    </subcellularLocation>
</comment>
<evidence type="ECO:0000256" key="8">
    <source>
        <dbReference type="ARBA" id="ARBA00023306"/>
    </source>
</evidence>
<keyword evidence="8" id="KW-0131">Cell cycle</keyword>